<proteinExistence type="inferred from homology"/>
<dbReference type="GO" id="GO:0006397">
    <property type="term" value="P:mRNA processing"/>
    <property type="evidence" value="ECO:0007669"/>
    <property type="project" value="UniProtKB-KW"/>
</dbReference>
<accession>A0A9N8HJW9</accession>
<evidence type="ECO:0000256" key="2">
    <source>
        <dbReference type="ARBA" id="ARBA00004123"/>
    </source>
</evidence>
<comment type="function">
    <text evidence="1">May play a role in mRNA splicing.</text>
</comment>
<dbReference type="InterPro" id="IPR013957">
    <property type="entry name" value="SNRNP27"/>
</dbReference>
<feature type="domain" description="U4/U6.U5 small nuclear ribonucleoprotein 27kDa protein" evidence="9">
    <location>
        <begin position="147"/>
        <end position="207"/>
    </location>
</feature>
<organism evidence="10 11">
    <name type="scientific">Seminavis robusta</name>
    <dbReference type="NCBI Taxonomy" id="568900"/>
    <lineage>
        <taxon>Eukaryota</taxon>
        <taxon>Sar</taxon>
        <taxon>Stramenopiles</taxon>
        <taxon>Ochrophyta</taxon>
        <taxon>Bacillariophyta</taxon>
        <taxon>Bacillariophyceae</taxon>
        <taxon>Bacillariophycidae</taxon>
        <taxon>Naviculales</taxon>
        <taxon>Naviculaceae</taxon>
        <taxon>Seminavis</taxon>
    </lineage>
</organism>
<comment type="subunit">
    <text evidence="4">Part of a tri-snRNP complex.</text>
</comment>
<sequence>MSESRWGPRNHGSDRRRRGDDHRGGGDWRRDRSRSRSPSPPSIGRRWDREDRRRGDEDRRRNEKDEAAPPVARVSSSDRDRQEADRKARMARLRMENEEEERRLANVDGEGDEDGNDGTNHNGRKRRRPEPTKEIIQVQESELEGLDEEEQMKRLLGFSGGFGSTSGQQVEDNQSSAAQGAAAKNKARKYRQYMNRKNGFNRPLEKME</sequence>
<keyword evidence="10" id="KW-0687">Ribonucleoprotein</keyword>
<keyword evidence="6" id="KW-0508">mRNA splicing</keyword>
<evidence type="ECO:0000256" key="6">
    <source>
        <dbReference type="ARBA" id="ARBA00023187"/>
    </source>
</evidence>
<dbReference type="PANTHER" id="PTHR31077:SF1">
    <property type="entry name" value="U4_U6.U5 SMALL NUCLEAR RIBONUCLEOPROTEIN 27 KDA PROTEIN"/>
    <property type="match status" value="1"/>
</dbReference>
<dbReference type="AlphaFoldDB" id="A0A9N8HJW9"/>
<dbReference type="Pfam" id="PF08648">
    <property type="entry name" value="SNRNP27"/>
    <property type="match status" value="1"/>
</dbReference>
<evidence type="ECO:0000256" key="4">
    <source>
        <dbReference type="ARBA" id="ARBA00011825"/>
    </source>
</evidence>
<keyword evidence="11" id="KW-1185">Reference proteome</keyword>
<dbReference type="EMBL" id="CAICTM010000794">
    <property type="protein sequence ID" value="CAB9516611.1"/>
    <property type="molecule type" value="Genomic_DNA"/>
</dbReference>
<feature type="region of interest" description="Disordered" evidence="8">
    <location>
        <begin position="157"/>
        <end position="208"/>
    </location>
</feature>
<protein>
    <submittedName>
        <fullName evidence="10">Small nuclear ribonucleoprotein 27kDa (U4 U6.U5)</fullName>
    </submittedName>
</protein>
<keyword evidence="7" id="KW-0539">Nucleus</keyword>
<dbReference type="PANTHER" id="PTHR31077">
    <property type="entry name" value="U4/U6.U5 SMALL NUCLEAR RIBONUCLEOPROTEIN 27 KDA PROTEIN"/>
    <property type="match status" value="1"/>
</dbReference>
<evidence type="ECO:0000256" key="7">
    <source>
        <dbReference type="ARBA" id="ARBA00023242"/>
    </source>
</evidence>
<evidence type="ECO:0000256" key="8">
    <source>
        <dbReference type="SAM" id="MobiDB-lite"/>
    </source>
</evidence>
<feature type="compositionally biased region" description="Basic and acidic residues" evidence="8">
    <location>
        <begin position="76"/>
        <end position="105"/>
    </location>
</feature>
<evidence type="ECO:0000256" key="1">
    <source>
        <dbReference type="ARBA" id="ARBA00003632"/>
    </source>
</evidence>
<comment type="subcellular location">
    <subcellularLocation>
        <location evidence="2">Nucleus</location>
    </subcellularLocation>
</comment>
<reference evidence="10" key="1">
    <citation type="submission" date="2020-06" db="EMBL/GenBank/DDBJ databases">
        <authorList>
            <consortium name="Plant Systems Biology data submission"/>
        </authorList>
    </citation>
    <scope>NUCLEOTIDE SEQUENCE</scope>
    <source>
        <strain evidence="10">D6</strain>
    </source>
</reference>
<keyword evidence="5" id="KW-0507">mRNA processing</keyword>
<name>A0A9N8HJW9_9STRA</name>
<feature type="compositionally biased region" description="Basic and acidic residues" evidence="8">
    <location>
        <begin position="11"/>
        <end position="30"/>
    </location>
</feature>
<evidence type="ECO:0000313" key="11">
    <source>
        <dbReference type="Proteomes" id="UP001153069"/>
    </source>
</evidence>
<feature type="compositionally biased region" description="Low complexity" evidence="8">
    <location>
        <begin position="173"/>
        <end position="184"/>
    </location>
</feature>
<dbReference type="GO" id="GO:0071011">
    <property type="term" value="C:precatalytic spliceosome"/>
    <property type="evidence" value="ECO:0007669"/>
    <property type="project" value="TreeGrafter"/>
</dbReference>
<feature type="region of interest" description="Disordered" evidence="8">
    <location>
        <begin position="1"/>
        <end position="135"/>
    </location>
</feature>
<dbReference type="Proteomes" id="UP001153069">
    <property type="component" value="Unassembled WGS sequence"/>
</dbReference>
<dbReference type="GO" id="GO:0008380">
    <property type="term" value="P:RNA splicing"/>
    <property type="evidence" value="ECO:0007669"/>
    <property type="project" value="UniProtKB-KW"/>
</dbReference>
<comment type="similarity">
    <text evidence="3">Belongs to the SNUT3 family.</text>
</comment>
<evidence type="ECO:0000256" key="3">
    <source>
        <dbReference type="ARBA" id="ARBA00008218"/>
    </source>
</evidence>
<gene>
    <name evidence="10" type="ORF">SEMRO_795_G203550.1</name>
</gene>
<feature type="compositionally biased region" description="Basic and acidic residues" evidence="8">
    <location>
        <begin position="45"/>
        <end position="67"/>
    </location>
</feature>
<evidence type="ECO:0000313" key="10">
    <source>
        <dbReference type="EMBL" id="CAB9516611.1"/>
    </source>
</evidence>
<evidence type="ECO:0000259" key="9">
    <source>
        <dbReference type="Pfam" id="PF08648"/>
    </source>
</evidence>
<comment type="caution">
    <text evidence="10">The sequence shown here is derived from an EMBL/GenBank/DDBJ whole genome shotgun (WGS) entry which is preliminary data.</text>
</comment>
<evidence type="ECO:0000256" key="5">
    <source>
        <dbReference type="ARBA" id="ARBA00022664"/>
    </source>
</evidence>